<proteinExistence type="predicted"/>
<evidence type="ECO:0000256" key="1">
    <source>
        <dbReference type="SAM" id="MobiDB-lite"/>
    </source>
</evidence>
<evidence type="ECO:0000313" key="2">
    <source>
        <dbReference type="EMBL" id="SEO43280.1"/>
    </source>
</evidence>
<sequence>MQITEFGGPEVLNVVDLPDPVPDCEQLFDVATAEGARSGPAPAGEDELGPRGQALDRNAVPNWTRCAASGRDGAGPARRPVASEAP</sequence>
<dbReference type="Proteomes" id="UP000198960">
    <property type="component" value="Unassembled WGS sequence"/>
</dbReference>
<keyword evidence="3" id="KW-1185">Reference proteome</keyword>
<accession>A0A1H8PMU1</accession>
<gene>
    <name evidence="2" type="ORF">SAMN05660991_00278</name>
</gene>
<feature type="region of interest" description="Disordered" evidence="1">
    <location>
        <begin position="33"/>
        <end position="86"/>
    </location>
</feature>
<organism evidence="2 3">
    <name type="scientific">Trujillonella endophytica</name>
    <dbReference type="NCBI Taxonomy" id="673521"/>
    <lineage>
        <taxon>Bacteria</taxon>
        <taxon>Bacillati</taxon>
        <taxon>Actinomycetota</taxon>
        <taxon>Actinomycetes</taxon>
        <taxon>Geodermatophilales</taxon>
        <taxon>Geodermatophilaceae</taxon>
        <taxon>Trujillonella</taxon>
    </lineage>
</organism>
<name>A0A1H8PMU1_9ACTN</name>
<dbReference type="AlphaFoldDB" id="A0A1H8PMU1"/>
<reference evidence="3" key="1">
    <citation type="submission" date="2016-10" db="EMBL/GenBank/DDBJ databases">
        <authorList>
            <person name="Varghese N."/>
            <person name="Submissions S."/>
        </authorList>
    </citation>
    <scope>NUCLEOTIDE SEQUENCE [LARGE SCALE GENOMIC DNA]</scope>
    <source>
        <strain evidence="3">DSM 45413</strain>
    </source>
</reference>
<dbReference type="STRING" id="673521.SAMN05660991_00278"/>
<dbReference type="EMBL" id="FOEE01000001">
    <property type="protein sequence ID" value="SEO43280.1"/>
    <property type="molecule type" value="Genomic_DNA"/>
</dbReference>
<evidence type="ECO:0000313" key="3">
    <source>
        <dbReference type="Proteomes" id="UP000198960"/>
    </source>
</evidence>
<protein>
    <submittedName>
        <fullName evidence="2">Uncharacterized protein</fullName>
    </submittedName>
</protein>